<proteinExistence type="predicted"/>
<sequence length="69" mass="7725">MSYGVLHPSARLIRTNKGALIRSRTNNNHLHITPTEAMILALCDGTRTREEIVDYIATAYGVDRARVTE</sequence>
<dbReference type="AlphaFoldDB" id="T0ZYS7"/>
<comment type="caution">
    <text evidence="1">The sequence shown here is derived from an EMBL/GenBank/DDBJ whole genome shotgun (WGS) entry which is preliminary data.</text>
</comment>
<dbReference type="Pfam" id="PF05402">
    <property type="entry name" value="PqqD"/>
    <property type="match status" value="1"/>
</dbReference>
<feature type="non-terminal residue" evidence="1">
    <location>
        <position position="69"/>
    </location>
</feature>
<evidence type="ECO:0000313" key="1">
    <source>
        <dbReference type="EMBL" id="EQD35040.1"/>
    </source>
</evidence>
<dbReference type="InterPro" id="IPR041881">
    <property type="entry name" value="PqqD_sf"/>
</dbReference>
<name>T0ZYS7_9ZZZZ</name>
<reference evidence="1" key="1">
    <citation type="submission" date="2013-08" db="EMBL/GenBank/DDBJ databases">
        <authorList>
            <person name="Mendez C."/>
            <person name="Richter M."/>
            <person name="Ferrer M."/>
            <person name="Sanchez J."/>
        </authorList>
    </citation>
    <scope>NUCLEOTIDE SEQUENCE</scope>
</reference>
<dbReference type="EMBL" id="AUZZ01009069">
    <property type="protein sequence ID" value="EQD35040.1"/>
    <property type="molecule type" value="Genomic_DNA"/>
</dbReference>
<accession>T0ZYS7</accession>
<dbReference type="InterPro" id="IPR008792">
    <property type="entry name" value="PQQD"/>
</dbReference>
<protein>
    <submittedName>
        <fullName evidence="1">Uncharacterized protein</fullName>
    </submittedName>
</protein>
<gene>
    <name evidence="1" type="ORF">B2A_12569</name>
</gene>
<organism evidence="1">
    <name type="scientific">mine drainage metagenome</name>
    <dbReference type="NCBI Taxonomy" id="410659"/>
    <lineage>
        <taxon>unclassified sequences</taxon>
        <taxon>metagenomes</taxon>
        <taxon>ecological metagenomes</taxon>
    </lineage>
</organism>
<reference evidence="1" key="2">
    <citation type="journal article" date="2014" name="ISME J.">
        <title>Microbial stratification in low pH oxic and suboxic macroscopic growths along an acid mine drainage.</title>
        <authorList>
            <person name="Mendez-Garcia C."/>
            <person name="Mesa V."/>
            <person name="Sprenger R.R."/>
            <person name="Richter M."/>
            <person name="Diez M.S."/>
            <person name="Solano J."/>
            <person name="Bargiela R."/>
            <person name="Golyshina O.V."/>
            <person name="Manteca A."/>
            <person name="Ramos J.L."/>
            <person name="Gallego J.R."/>
            <person name="Llorente I."/>
            <person name="Martins Dos Santos V.A."/>
            <person name="Jensen O.N."/>
            <person name="Pelaez A.I."/>
            <person name="Sanchez J."/>
            <person name="Ferrer M."/>
        </authorList>
    </citation>
    <scope>NUCLEOTIDE SEQUENCE</scope>
</reference>
<dbReference type="Gene3D" id="1.10.10.1150">
    <property type="entry name" value="Coenzyme PQQ synthesis protein D (PqqD)"/>
    <property type="match status" value="1"/>
</dbReference>